<dbReference type="AlphaFoldDB" id="A0A514LFQ6"/>
<protein>
    <submittedName>
        <fullName evidence="2">Uncharacterized protein</fullName>
    </submittedName>
</protein>
<evidence type="ECO:0000256" key="1">
    <source>
        <dbReference type="SAM" id="Phobius"/>
    </source>
</evidence>
<dbReference type="Proteomes" id="UP000319756">
    <property type="component" value="Chromosome"/>
</dbReference>
<feature type="transmembrane region" description="Helical" evidence="1">
    <location>
        <begin position="16"/>
        <end position="34"/>
    </location>
</feature>
<feature type="transmembrane region" description="Helical" evidence="1">
    <location>
        <begin position="88"/>
        <end position="110"/>
    </location>
</feature>
<gene>
    <name evidence="2" type="ORF">EPH95_05430</name>
</gene>
<evidence type="ECO:0000313" key="3">
    <source>
        <dbReference type="Proteomes" id="UP000319756"/>
    </source>
</evidence>
<keyword evidence="1" id="KW-0472">Membrane</keyword>
<dbReference type="EMBL" id="CP035485">
    <property type="protein sequence ID" value="QDI90688.1"/>
    <property type="molecule type" value="Genomic_DNA"/>
</dbReference>
<accession>A0A514LFQ6</accession>
<keyword evidence="1" id="KW-0812">Transmembrane</keyword>
<keyword evidence="1" id="KW-1133">Transmembrane helix</keyword>
<dbReference type="RefSeq" id="WP_142087991.1">
    <property type="nucleotide sequence ID" value="NZ_CP035485.1"/>
</dbReference>
<name>A0A514LFQ6_9BACI</name>
<feature type="transmembrane region" description="Helical" evidence="1">
    <location>
        <begin position="49"/>
        <end position="67"/>
    </location>
</feature>
<keyword evidence="3" id="KW-1185">Reference proteome</keyword>
<sequence length="114" mass="13186">MANTKPLNYKKARNRLLLFFIILLPLSMVIGRYLSEWVRSNQIANLNDIVPTAVVSLFMFGLVYVLFKNRLIKKVQENVASDISQKRIIFAWGGFLFALVLLFYGLPLIFNVFQ</sequence>
<reference evidence="3" key="1">
    <citation type="submission" date="2019-01" db="EMBL/GenBank/DDBJ databases">
        <title>Genomic analysis of Salicibibacter sp. NKC3-5.</title>
        <authorList>
            <person name="Oh Y.J."/>
        </authorList>
    </citation>
    <scope>NUCLEOTIDE SEQUENCE [LARGE SCALE GENOMIC DNA]</scope>
    <source>
        <strain evidence="3">NKC3-5</strain>
    </source>
</reference>
<organism evidence="2 3">
    <name type="scientific">Salicibibacter halophilus</name>
    <dbReference type="NCBI Taxonomy" id="2502791"/>
    <lineage>
        <taxon>Bacteria</taxon>
        <taxon>Bacillati</taxon>
        <taxon>Bacillota</taxon>
        <taxon>Bacilli</taxon>
        <taxon>Bacillales</taxon>
        <taxon>Bacillaceae</taxon>
        <taxon>Salicibibacter</taxon>
    </lineage>
</organism>
<evidence type="ECO:0000313" key="2">
    <source>
        <dbReference type="EMBL" id="QDI90688.1"/>
    </source>
</evidence>
<dbReference type="KEGG" id="sale:EPH95_05430"/>
<proteinExistence type="predicted"/>